<dbReference type="Gene3D" id="1.10.10.60">
    <property type="entry name" value="Homeodomain-like"/>
    <property type="match status" value="1"/>
</dbReference>
<feature type="domain" description="HTH CENPB-type" evidence="3">
    <location>
        <begin position="120"/>
        <end position="204"/>
    </location>
</feature>
<dbReference type="SUPFAM" id="SSF46689">
    <property type="entry name" value="Homeodomain-like"/>
    <property type="match status" value="1"/>
</dbReference>
<evidence type="ECO:0000313" key="4">
    <source>
        <dbReference type="EMBL" id="KAA6411263.1"/>
    </source>
</evidence>
<dbReference type="PROSITE" id="PS51253">
    <property type="entry name" value="HTH_CENPB"/>
    <property type="match status" value="1"/>
</dbReference>
<dbReference type="InterPro" id="IPR009057">
    <property type="entry name" value="Homeodomain-like_sf"/>
</dbReference>
<reference evidence="4 5" key="1">
    <citation type="submission" date="2019-09" db="EMBL/GenBank/DDBJ databases">
        <title>The hologenome of the rock-dwelling lichen Lasallia pustulata.</title>
        <authorList>
            <person name="Greshake Tzovaras B."/>
            <person name="Segers F."/>
            <person name="Bicker A."/>
            <person name="Dal Grande F."/>
            <person name="Otte J."/>
            <person name="Hankeln T."/>
            <person name="Schmitt I."/>
            <person name="Ebersberger I."/>
        </authorList>
    </citation>
    <scope>NUCLEOTIDE SEQUENCE [LARGE SCALE GENOMIC DNA]</scope>
    <source>
        <strain evidence="4">A1-1</strain>
    </source>
</reference>
<dbReference type="EMBL" id="VXIT01000007">
    <property type="protein sequence ID" value="KAA6411263.1"/>
    <property type="molecule type" value="Genomic_DNA"/>
</dbReference>
<name>A0A5M8PRE0_9LECA</name>
<dbReference type="Proteomes" id="UP000324767">
    <property type="component" value="Unassembled WGS sequence"/>
</dbReference>
<keyword evidence="1" id="KW-0238">DNA-binding</keyword>
<gene>
    <name evidence="4" type="ORF">FRX48_04543</name>
</gene>
<accession>A0A5M8PRE0</accession>
<feature type="region of interest" description="Disordered" evidence="2">
    <location>
        <begin position="1"/>
        <end position="23"/>
    </location>
</feature>
<protein>
    <recommendedName>
        <fullName evidence="3">HTH CENPB-type domain-containing protein</fullName>
    </recommendedName>
</protein>
<feature type="region of interest" description="Disordered" evidence="2">
    <location>
        <begin position="36"/>
        <end position="56"/>
    </location>
</feature>
<sequence>MNASVSETLTAVTAPSEPRSQNDVEAQTINMFNDIHARQNDDNPLDSDDEKPQRRISYTRENKLAAINFQAHTFRKQKNGALKQITTWEAAKSLGITPTMLKKWTKNRQSIMTLKKGQRKHTTGHVAQEPRLEELLHKEFEEERKIDCTINLRWFMRTARRIYKELYPGRVTRNGNSQWIYAGFKFSNGWFQGFRRRYGVSVRAPTKRAQ</sequence>
<comment type="caution">
    <text evidence="4">The sequence shown here is derived from an EMBL/GenBank/DDBJ whole genome shotgun (WGS) entry which is preliminary data.</text>
</comment>
<dbReference type="GO" id="GO:0003677">
    <property type="term" value="F:DNA binding"/>
    <property type="evidence" value="ECO:0007669"/>
    <property type="project" value="UniProtKB-KW"/>
</dbReference>
<evidence type="ECO:0000259" key="3">
    <source>
        <dbReference type="PROSITE" id="PS51253"/>
    </source>
</evidence>
<evidence type="ECO:0000313" key="5">
    <source>
        <dbReference type="Proteomes" id="UP000324767"/>
    </source>
</evidence>
<dbReference type="InterPro" id="IPR006600">
    <property type="entry name" value="HTH_CenpB_DNA-bd_dom"/>
</dbReference>
<proteinExistence type="predicted"/>
<evidence type="ECO:0000256" key="1">
    <source>
        <dbReference type="ARBA" id="ARBA00023125"/>
    </source>
</evidence>
<organism evidence="4 5">
    <name type="scientific">Lasallia pustulata</name>
    <dbReference type="NCBI Taxonomy" id="136370"/>
    <lineage>
        <taxon>Eukaryota</taxon>
        <taxon>Fungi</taxon>
        <taxon>Dikarya</taxon>
        <taxon>Ascomycota</taxon>
        <taxon>Pezizomycotina</taxon>
        <taxon>Lecanoromycetes</taxon>
        <taxon>OSLEUM clade</taxon>
        <taxon>Umbilicariomycetidae</taxon>
        <taxon>Umbilicariales</taxon>
        <taxon>Umbilicariaceae</taxon>
        <taxon>Lasallia</taxon>
    </lineage>
</organism>
<dbReference type="OrthoDB" id="5428693at2759"/>
<evidence type="ECO:0000256" key="2">
    <source>
        <dbReference type="SAM" id="MobiDB-lite"/>
    </source>
</evidence>
<dbReference type="AlphaFoldDB" id="A0A5M8PRE0"/>